<keyword evidence="3" id="KW-0813">Transport</keyword>
<evidence type="ECO:0000256" key="1">
    <source>
        <dbReference type="ARBA" id="ARBA00004202"/>
    </source>
</evidence>
<reference evidence="10" key="2">
    <citation type="journal article" date="2021" name="PeerJ">
        <title>Extensive microbial diversity within the chicken gut microbiome revealed by metagenomics and culture.</title>
        <authorList>
            <person name="Gilroy R."/>
            <person name="Ravi A."/>
            <person name="Getino M."/>
            <person name="Pursley I."/>
            <person name="Horton D.L."/>
            <person name="Alikhan N.F."/>
            <person name="Baker D."/>
            <person name="Gharbi K."/>
            <person name="Hall N."/>
            <person name="Watson M."/>
            <person name="Adriaenssens E.M."/>
            <person name="Foster-Nyarko E."/>
            <person name="Jarju S."/>
            <person name="Secka A."/>
            <person name="Antonio M."/>
            <person name="Oren A."/>
            <person name="Chaudhuri R.R."/>
            <person name="La Ragione R."/>
            <person name="Hildebrand F."/>
            <person name="Pallen M.J."/>
        </authorList>
    </citation>
    <scope>NUCLEOTIDE SEQUENCE</scope>
    <source>
        <strain evidence="10">CHK189-12415</strain>
    </source>
</reference>
<dbReference type="AlphaFoldDB" id="A0A9D1J3X2"/>
<reference evidence="10" key="1">
    <citation type="submission" date="2020-10" db="EMBL/GenBank/DDBJ databases">
        <authorList>
            <person name="Gilroy R."/>
        </authorList>
    </citation>
    <scope>NUCLEOTIDE SEQUENCE</scope>
    <source>
        <strain evidence="10">CHK189-12415</strain>
    </source>
</reference>
<evidence type="ECO:0000256" key="5">
    <source>
        <dbReference type="ARBA" id="ARBA00022741"/>
    </source>
</evidence>
<comment type="similarity">
    <text evidence="2">Belongs to the ABC transporter superfamily.</text>
</comment>
<dbReference type="FunFam" id="3.40.50.300:FF:000016">
    <property type="entry name" value="Oligopeptide ABC transporter ATP-binding component"/>
    <property type="match status" value="1"/>
</dbReference>
<evidence type="ECO:0000259" key="9">
    <source>
        <dbReference type="PROSITE" id="PS50893"/>
    </source>
</evidence>
<dbReference type="InterPro" id="IPR027417">
    <property type="entry name" value="P-loop_NTPase"/>
</dbReference>
<feature type="region of interest" description="Disordered" evidence="8">
    <location>
        <begin position="1"/>
        <end position="51"/>
    </location>
</feature>
<feature type="compositionally biased region" description="Basic and acidic residues" evidence="8">
    <location>
        <begin position="1"/>
        <end position="42"/>
    </location>
</feature>
<dbReference type="PANTHER" id="PTHR43297">
    <property type="entry name" value="OLIGOPEPTIDE TRANSPORT ATP-BINDING PROTEIN APPD"/>
    <property type="match status" value="1"/>
</dbReference>
<dbReference type="InterPro" id="IPR017871">
    <property type="entry name" value="ABC_transporter-like_CS"/>
</dbReference>
<evidence type="ECO:0000256" key="4">
    <source>
        <dbReference type="ARBA" id="ARBA00022475"/>
    </source>
</evidence>
<protein>
    <submittedName>
        <fullName evidence="10">ABC transporter ATP-binding protein</fullName>
    </submittedName>
</protein>
<evidence type="ECO:0000313" key="11">
    <source>
        <dbReference type="Proteomes" id="UP000824241"/>
    </source>
</evidence>
<dbReference type="GO" id="GO:0016887">
    <property type="term" value="F:ATP hydrolysis activity"/>
    <property type="evidence" value="ECO:0007669"/>
    <property type="project" value="InterPro"/>
</dbReference>
<dbReference type="PROSITE" id="PS00211">
    <property type="entry name" value="ABC_TRANSPORTER_1"/>
    <property type="match status" value="1"/>
</dbReference>
<dbReference type="Pfam" id="PF00005">
    <property type="entry name" value="ABC_tran"/>
    <property type="match status" value="1"/>
</dbReference>
<dbReference type="PROSITE" id="PS50893">
    <property type="entry name" value="ABC_TRANSPORTER_2"/>
    <property type="match status" value="1"/>
</dbReference>
<name>A0A9D1J3X2_9FIRM</name>
<organism evidence="10 11">
    <name type="scientific">Candidatus Faecivivens stercoravium</name>
    <dbReference type="NCBI Taxonomy" id="2840803"/>
    <lineage>
        <taxon>Bacteria</taxon>
        <taxon>Bacillati</taxon>
        <taxon>Bacillota</taxon>
        <taxon>Clostridia</taxon>
        <taxon>Eubacteriales</taxon>
        <taxon>Oscillospiraceae</taxon>
        <taxon>Oscillospiraceae incertae sedis</taxon>
        <taxon>Candidatus Faecivivens</taxon>
    </lineage>
</organism>
<evidence type="ECO:0000313" key="10">
    <source>
        <dbReference type="EMBL" id="HIR60111.1"/>
    </source>
</evidence>
<dbReference type="InterPro" id="IPR013563">
    <property type="entry name" value="Oligopep_ABC_C"/>
</dbReference>
<dbReference type="SMART" id="SM00382">
    <property type="entry name" value="AAA"/>
    <property type="match status" value="1"/>
</dbReference>
<dbReference type="Gene3D" id="3.40.50.300">
    <property type="entry name" value="P-loop containing nucleotide triphosphate hydrolases"/>
    <property type="match status" value="1"/>
</dbReference>
<gene>
    <name evidence="10" type="ORF">IAB37_00820</name>
</gene>
<dbReference type="PANTHER" id="PTHR43297:SF2">
    <property type="entry name" value="DIPEPTIDE TRANSPORT ATP-BINDING PROTEIN DPPD"/>
    <property type="match status" value="1"/>
</dbReference>
<dbReference type="SUPFAM" id="SSF52540">
    <property type="entry name" value="P-loop containing nucleoside triphosphate hydrolases"/>
    <property type="match status" value="1"/>
</dbReference>
<keyword evidence="5" id="KW-0547">Nucleotide-binding</keyword>
<dbReference type="InterPro" id="IPR050388">
    <property type="entry name" value="ABC_Ni/Peptide_Import"/>
</dbReference>
<proteinExistence type="inferred from homology"/>
<dbReference type="Proteomes" id="UP000824241">
    <property type="component" value="Unassembled WGS sequence"/>
</dbReference>
<dbReference type="InterPro" id="IPR003593">
    <property type="entry name" value="AAA+_ATPase"/>
</dbReference>
<evidence type="ECO:0000256" key="3">
    <source>
        <dbReference type="ARBA" id="ARBA00022448"/>
    </source>
</evidence>
<keyword evidence="6 10" id="KW-0067">ATP-binding</keyword>
<dbReference type="GO" id="GO:0005524">
    <property type="term" value="F:ATP binding"/>
    <property type="evidence" value="ECO:0007669"/>
    <property type="project" value="UniProtKB-KW"/>
</dbReference>
<dbReference type="GO" id="GO:0015833">
    <property type="term" value="P:peptide transport"/>
    <property type="evidence" value="ECO:0007669"/>
    <property type="project" value="InterPro"/>
</dbReference>
<evidence type="ECO:0000256" key="7">
    <source>
        <dbReference type="ARBA" id="ARBA00023136"/>
    </source>
</evidence>
<evidence type="ECO:0000256" key="8">
    <source>
        <dbReference type="SAM" id="MobiDB-lite"/>
    </source>
</evidence>
<dbReference type="InterPro" id="IPR003439">
    <property type="entry name" value="ABC_transporter-like_ATP-bd"/>
</dbReference>
<evidence type="ECO:0000256" key="2">
    <source>
        <dbReference type="ARBA" id="ARBA00005417"/>
    </source>
</evidence>
<dbReference type="CDD" id="cd03257">
    <property type="entry name" value="ABC_NikE_OppD_transporters"/>
    <property type="match status" value="1"/>
</dbReference>
<dbReference type="GO" id="GO:0005886">
    <property type="term" value="C:plasma membrane"/>
    <property type="evidence" value="ECO:0007669"/>
    <property type="project" value="UniProtKB-SubCell"/>
</dbReference>
<sequence>MFSNKKKDANYISGKESRRISRENRKITKELEKKRERKHVDPSEYTAQMHDPNNVLEVDNLHTYFFTDIGTVKSVDGVSFDVPVGKTVGIVGESGCGKSVTSLSIMQLVQRPTGQIVEGEIRFAGSDMVYDIAKTPTRVMQKIRGNQIAMIFQEPMTSLNPIFRIGMQIEEVLKLHYPDWDKEKVKARTIEMLEMVGIANAEGVYRMYPHELSGGMRQRICIAMALACSPRLIIADEPTTALDVTIQAQILDLLRHLKDRINSSIMLITHDLGVIAEMADYVVVMYAGRIVEKGTVHDIFKNPSHPYTIGLMNSKPVVGKKIDELYCIPGKVPNPIAMPNYCYFRDRCEMRTEHCDGAYPPVIQLSETHQCSCYRYLDYLDKKKGE</sequence>
<keyword evidence="7" id="KW-0472">Membrane</keyword>
<comment type="caution">
    <text evidence="10">The sequence shown here is derived from an EMBL/GenBank/DDBJ whole genome shotgun (WGS) entry which is preliminary data.</text>
</comment>
<dbReference type="Pfam" id="PF08352">
    <property type="entry name" value="oligo_HPY"/>
    <property type="match status" value="1"/>
</dbReference>
<evidence type="ECO:0000256" key="6">
    <source>
        <dbReference type="ARBA" id="ARBA00022840"/>
    </source>
</evidence>
<keyword evidence="4" id="KW-1003">Cell membrane</keyword>
<dbReference type="NCBIfam" id="TIGR01727">
    <property type="entry name" value="oligo_HPY"/>
    <property type="match status" value="1"/>
</dbReference>
<dbReference type="EMBL" id="DVHA01000025">
    <property type="protein sequence ID" value="HIR60111.1"/>
    <property type="molecule type" value="Genomic_DNA"/>
</dbReference>
<accession>A0A9D1J3X2</accession>
<comment type="subcellular location">
    <subcellularLocation>
        <location evidence="1">Cell membrane</location>
        <topology evidence="1">Peripheral membrane protein</topology>
    </subcellularLocation>
</comment>
<feature type="domain" description="ABC transporter" evidence="9">
    <location>
        <begin position="56"/>
        <end position="312"/>
    </location>
</feature>